<dbReference type="VEuPathDB" id="PiroplasmaDB:BEWA_031040"/>
<dbReference type="InterPro" id="IPR039859">
    <property type="entry name" value="PFA4/ZDH16/20/ERF2-like"/>
</dbReference>
<evidence type="ECO:0000256" key="2">
    <source>
        <dbReference type="ARBA" id="ARBA00022679"/>
    </source>
</evidence>
<organism evidence="9 10">
    <name type="scientific">Theileria equi strain WA</name>
    <dbReference type="NCBI Taxonomy" id="1537102"/>
    <lineage>
        <taxon>Eukaryota</taxon>
        <taxon>Sar</taxon>
        <taxon>Alveolata</taxon>
        <taxon>Apicomplexa</taxon>
        <taxon>Aconoidasida</taxon>
        <taxon>Piroplasmida</taxon>
        <taxon>Theileriidae</taxon>
        <taxon>Theileria</taxon>
    </lineage>
</organism>
<protein>
    <recommendedName>
        <fullName evidence="7">Palmitoyltransferase</fullName>
        <ecNumber evidence="7">2.3.1.225</ecNumber>
    </recommendedName>
</protein>
<dbReference type="EMBL" id="CP001669">
    <property type="protein sequence ID" value="AFZ80251.1"/>
    <property type="molecule type" value="Genomic_DNA"/>
</dbReference>
<evidence type="ECO:0000256" key="5">
    <source>
        <dbReference type="ARBA" id="ARBA00023136"/>
    </source>
</evidence>
<dbReference type="eggNOG" id="KOG1311">
    <property type="taxonomic scope" value="Eukaryota"/>
</dbReference>
<dbReference type="GO" id="GO:0005783">
    <property type="term" value="C:endoplasmic reticulum"/>
    <property type="evidence" value="ECO:0007669"/>
    <property type="project" value="TreeGrafter"/>
</dbReference>
<keyword evidence="3 7" id="KW-0812">Transmembrane</keyword>
<comment type="similarity">
    <text evidence="7">Belongs to the DHHC palmitoyltransferase family.</text>
</comment>
<feature type="transmembrane region" description="Helical" evidence="7">
    <location>
        <begin position="85"/>
        <end position="112"/>
    </location>
</feature>
<evidence type="ECO:0000256" key="4">
    <source>
        <dbReference type="ARBA" id="ARBA00022989"/>
    </source>
</evidence>
<dbReference type="GeneID" id="15803569"/>
<dbReference type="OrthoDB" id="9909019at2759"/>
<evidence type="ECO:0000256" key="1">
    <source>
        <dbReference type="ARBA" id="ARBA00004141"/>
    </source>
</evidence>
<comment type="domain">
    <text evidence="7">The DHHC domain is required for palmitoyltransferase activity.</text>
</comment>
<dbReference type="GO" id="GO:0006612">
    <property type="term" value="P:protein targeting to membrane"/>
    <property type="evidence" value="ECO:0007669"/>
    <property type="project" value="TreeGrafter"/>
</dbReference>
<dbReference type="RefSeq" id="XP_004829917.1">
    <property type="nucleotide sequence ID" value="XM_004829860.1"/>
</dbReference>
<dbReference type="KEGG" id="beq:BEWA_031040"/>
<keyword evidence="4 7" id="KW-1133">Transmembrane helix</keyword>
<reference evidence="9 10" key="1">
    <citation type="journal article" date="2012" name="BMC Genomics">
        <title>Comparative genomic analysis and phylogenetic position of Theileria equi.</title>
        <authorList>
            <person name="Kappmeyer L.S."/>
            <person name="Thiagarajan M."/>
            <person name="Herndon D.R."/>
            <person name="Ramsay J.D."/>
            <person name="Caler E."/>
            <person name="Djikeng A."/>
            <person name="Gillespie J.J."/>
            <person name="Lau A.O."/>
            <person name="Roalson E.H."/>
            <person name="Silva J.C."/>
            <person name="Silva M.G."/>
            <person name="Suarez C.E."/>
            <person name="Ueti M.W."/>
            <person name="Nene V.M."/>
            <person name="Mealey R.H."/>
            <person name="Knowles D.P."/>
            <person name="Brayton K.A."/>
        </authorList>
    </citation>
    <scope>NUCLEOTIDE SEQUENCE [LARGE SCALE GENOMIC DNA]</scope>
    <source>
        <strain evidence="9 10">WA</strain>
    </source>
</reference>
<dbReference type="Pfam" id="PF01529">
    <property type="entry name" value="DHHC"/>
    <property type="match status" value="1"/>
</dbReference>
<dbReference type="Proteomes" id="UP000031512">
    <property type="component" value="Chromosome 1"/>
</dbReference>
<dbReference type="GO" id="GO:0016020">
    <property type="term" value="C:membrane"/>
    <property type="evidence" value="ECO:0007669"/>
    <property type="project" value="UniProtKB-SubCell"/>
</dbReference>
<feature type="domain" description="Palmitoyltransferase DHHC" evidence="8">
    <location>
        <begin position="40"/>
        <end position="170"/>
    </location>
</feature>
<accession>L0AZ06</accession>
<keyword evidence="9" id="KW-0560">Oxidoreductase</keyword>
<evidence type="ECO:0000259" key="8">
    <source>
        <dbReference type="Pfam" id="PF01529"/>
    </source>
</evidence>
<dbReference type="InterPro" id="IPR001594">
    <property type="entry name" value="Palmitoyltrfase_DHHC"/>
</dbReference>
<keyword evidence="10" id="KW-1185">Reference proteome</keyword>
<dbReference type="PANTHER" id="PTHR22883:SF127">
    <property type="entry name" value="ZDHHC-TYPE PALMITOYLTRANSFERASE 3-RELATED"/>
    <property type="match status" value="1"/>
</dbReference>
<dbReference type="GO" id="GO:0005794">
    <property type="term" value="C:Golgi apparatus"/>
    <property type="evidence" value="ECO:0007669"/>
    <property type="project" value="TreeGrafter"/>
</dbReference>
<sequence>MRVVNQGDPGRIPRDSDLDEYLAHAEPAKLVIINGTKIVQRWCPYCRIYKPPRSRHCYECNACIRDYDHHCPWLSNCIGNDNYKLFVFLFAYGLAMLCYSLDTILVIITDLYPQIIDIFDAKFYHFLIYKKTTLFSIFLLYGIVSTICALYFLMRIYLIVSNVTGHEFLTCAYPNYNPFNKGIYKNVSEFLQKPLFPSRLC</sequence>
<evidence type="ECO:0000313" key="9">
    <source>
        <dbReference type="EMBL" id="AFZ80251.1"/>
    </source>
</evidence>
<evidence type="ECO:0000256" key="7">
    <source>
        <dbReference type="RuleBase" id="RU079119"/>
    </source>
</evidence>
<dbReference type="GO" id="GO:0016491">
    <property type="term" value="F:oxidoreductase activity"/>
    <property type="evidence" value="ECO:0007669"/>
    <property type="project" value="UniProtKB-KW"/>
</dbReference>
<keyword evidence="2 7" id="KW-0808">Transferase</keyword>
<dbReference type="AlphaFoldDB" id="L0AZ06"/>
<comment type="subcellular location">
    <subcellularLocation>
        <location evidence="1">Membrane</location>
        <topology evidence="1">Multi-pass membrane protein</topology>
    </subcellularLocation>
</comment>
<proteinExistence type="inferred from homology"/>
<dbReference type="PANTHER" id="PTHR22883">
    <property type="entry name" value="ZINC FINGER DHHC DOMAIN CONTAINING PROTEIN"/>
    <property type="match status" value="1"/>
</dbReference>
<gene>
    <name evidence="9" type="ORF">BEWA_031040</name>
</gene>
<dbReference type="PROSITE" id="PS50216">
    <property type="entry name" value="DHHC"/>
    <property type="match status" value="1"/>
</dbReference>
<evidence type="ECO:0000256" key="6">
    <source>
        <dbReference type="ARBA" id="ARBA00023315"/>
    </source>
</evidence>
<dbReference type="STRING" id="1537102.L0AZ06"/>
<dbReference type="GO" id="GO:0019706">
    <property type="term" value="F:protein-cysteine S-palmitoyltransferase activity"/>
    <property type="evidence" value="ECO:0007669"/>
    <property type="project" value="UniProtKB-EC"/>
</dbReference>
<feature type="transmembrane region" description="Helical" evidence="7">
    <location>
        <begin position="133"/>
        <end position="154"/>
    </location>
</feature>
<name>L0AZ06_THEEQ</name>
<dbReference type="EC" id="2.3.1.225" evidence="7"/>
<keyword evidence="6 7" id="KW-0012">Acyltransferase</keyword>
<comment type="catalytic activity">
    <reaction evidence="7">
        <text>L-cysteinyl-[protein] + hexadecanoyl-CoA = S-hexadecanoyl-L-cysteinyl-[protein] + CoA</text>
        <dbReference type="Rhea" id="RHEA:36683"/>
        <dbReference type="Rhea" id="RHEA-COMP:10131"/>
        <dbReference type="Rhea" id="RHEA-COMP:11032"/>
        <dbReference type="ChEBI" id="CHEBI:29950"/>
        <dbReference type="ChEBI" id="CHEBI:57287"/>
        <dbReference type="ChEBI" id="CHEBI:57379"/>
        <dbReference type="ChEBI" id="CHEBI:74151"/>
        <dbReference type="EC" id="2.3.1.225"/>
    </reaction>
</comment>
<keyword evidence="5 7" id="KW-0472">Membrane</keyword>
<evidence type="ECO:0000256" key="3">
    <source>
        <dbReference type="ARBA" id="ARBA00022692"/>
    </source>
</evidence>
<evidence type="ECO:0000313" key="10">
    <source>
        <dbReference type="Proteomes" id="UP000031512"/>
    </source>
</evidence>